<dbReference type="PANTHER" id="PTHR44591">
    <property type="entry name" value="STRESS RESPONSE REGULATOR PROTEIN 1"/>
    <property type="match status" value="1"/>
</dbReference>
<keyword evidence="1 2" id="KW-0597">Phosphoprotein</keyword>
<comment type="caution">
    <text evidence="5">The sequence shown here is derived from an EMBL/GenBank/DDBJ whole genome shotgun (WGS) entry which is preliminary data.</text>
</comment>
<protein>
    <recommendedName>
        <fullName evidence="4">Response regulatory domain-containing protein</fullName>
    </recommendedName>
</protein>
<keyword evidence="6" id="KW-1185">Reference proteome</keyword>
<dbReference type="PANTHER" id="PTHR44591:SF3">
    <property type="entry name" value="RESPONSE REGULATORY DOMAIN-CONTAINING PROTEIN"/>
    <property type="match status" value="1"/>
</dbReference>
<evidence type="ECO:0000313" key="5">
    <source>
        <dbReference type="EMBL" id="KKB62089.1"/>
    </source>
</evidence>
<accession>A0A0F5JWU6</accession>
<proteinExistence type="predicted"/>
<gene>
    <name evidence="5" type="ORF">WM40_19585</name>
</gene>
<dbReference type="InterPro" id="IPR011006">
    <property type="entry name" value="CheY-like_superfamily"/>
</dbReference>
<dbReference type="STRING" id="28092.WM40_19585"/>
<dbReference type="InterPro" id="IPR050595">
    <property type="entry name" value="Bact_response_regulator"/>
</dbReference>
<dbReference type="PROSITE" id="PS50110">
    <property type="entry name" value="RESPONSE_REGULATORY"/>
    <property type="match status" value="1"/>
</dbReference>
<sequence>MPHSNTRLHCSSASGADGIMRRVATPPVPEPHPSLPPSKGPDGPAQLPQSTPERAHQSMRQRWLALHDHPRLHGNSEKFTRLMVVDDNLDVRYAMHECLSAEGYDVAVSSDGMSALALAKLTVPDAILLDIGMPALDGYSTARAFRRMQAFTSTPIIAITGFFDTQHIEDARCAGFDFYFQKPVDLDTLLALLRGDPV</sequence>
<organism evidence="5 6">
    <name type="scientific">Robbsia andropogonis</name>
    <dbReference type="NCBI Taxonomy" id="28092"/>
    <lineage>
        <taxon>Bacteria</taxon>
        <taxon>Pseudomonadati</taxon>
        <taxon>Pseudomonadota</taxon>
        <taxon>Betaproteobacteria</taxon>
        <taxon>Burkholderiales</taxon>
        <taxon>Burkholderiaceae</taxon>
        <taxon>Robbsia</taxon>
    </lineage>
</organism>
<evidence type="ECO:0000256" key="2">
    <source>
        <dbReference type="PROSITE-ProRule" id="PRU00169"/>
    </source>
</evidence>
<dbReference type="Proteomes" id="UP000033618">
    <property type="component" value="Unassembled WGS sequence"/>
</dbReference>
<dbReference type="InterPro" id="IPR001789">
    <property type="entry name" value="Sig_transdc_resp-reg_receiver"/>
</dbReference>
<dbReference type="AlphaFoldDB" id="A0A0F5JWU6"/>
<evidence type="ECO:0000313" key="6">
    <source>
        <dbReference type="Proteomes" id="UP000033618"/>
    </source>
</evidence>
<dbReference type="SMART" id="SM00448">
    <property type="entry name" value="REC"/>
    <property type="match status" value="1"/>
</dbReference>
<feature type="region of interest" description="Disordered" evidence="3">
    <location>
        <begin position="22"/>
        <end position="61"/>
    </location>
</feature>
<evidence type="ECO:0000256" key="1">
    <source>
        <dbReference type="ARBA" id="ARBA00022553"/>
    </source>
</evidence>
<dbReference type="Gene3D" id="3.40.50.2300">
    <property type="match status" value="1"/>
</dbReference>
<dbReference type="RefSeq" id="WP_429496726.1">
    <property type="nucleotide sequence ID" value="NZ_CP191271.1"/>
</dbReference>
<dbReference type="EMBL" id="LAQU01000025">
    <property type="protein sequence ID" value="KKB62089.1"/>
    <property type="molecule type" value="Genomic_DNA"/>
</dbReference>
<dbReference type="GO" id="GO:0000160">
    <property type="term" value="P:phosphorelay signal transduction system"/>
    <property type="evidence" value="ECO:0007669"/>
    <property type="project" value="InterPro"/>
</dbReference>
<evidence type="ECO:0000259" key="4">
    <source>
        <dbReference type="PROSITE" id="PS50110"/>
    </source>
</evidence>
<feature type="compositionally biased region" description="Pro residues" evidence="3">
    <location>
        <begin position="26"/>
        <end position="39"/>
    </location>
</feature>
<dbReference type="PATRIC" id="fig|28092.6.peg.4592"/>
<name>A0A0F5JWU6_9BURK</name>
<feature type="domain" description="Response regulatory" evidence="4">
    <location>
        <begin position="81"/>
        <end position="197"/>
    </location>
</feature>
<evidence type="ECO:0000256" key="3">
    <source>
        <dbReference type="SAM" id="MobiDB-lite"/>
    </source>
</evidence>
<dbReference type="SUPFAM" id="SSF52172">
    <property type="entry name" value="CheY-like"/>
    <property type="match status" value="1"/>
</dbReference>
<dbReference type="Pfam" id="PF00072">
    <property type="entry name" value="Response_reg"/>
    <property type="match status" value="1"/>
</dbReference>
<feature type="modified residue" description="4-aspartylphosphate" evidence="2">
    <location>
        <position position="130"/>
    </location>
</feature>
<reference evidence="5 6" key="1">
    <citation type="submission" date="2015-03" db="EMBL/GenBank/DDBJ databases">
        <title>Draft Genome Sequence of Burkholderia andropogonis type strain ICMP2807, isolated from Sorghum bicolor.</title>
        <authorList>
            <person name="Lopes-Santos L."/>
            <person name="Castro D.B."/>
            <person name="Ottoboni L.M."/>
            <person name="Park D."/>
            <person name="Weirc B.S."/>
            <person name="Destefano S.A."/>
        </authorList>
    </citation>
    <scope>NUCLEOTIDE SEQUENCE [LARGE SCALE GENOMIC DNA]</scope>
    <source>
        <strain evidence="5 6">ICMP2807</strain>
    </source>
</reference>